<gene>
    <name evidence="1" type="ORF">GCM10010994_36920</name>
</gene>
<proteinExistence type="predicted"/>
<evidence type="ECO:0000313" key="1">
    <source>
        <dbReference type="EMBL" id="GGC75095.1"/>
    </source>
</evidence>
<accession>A0A916XIS8</accession>
<dbReference type="SUPFAM" id="SSF54637">
    <property type="entry name" value="Thioesterase/thiol ester dehydrase-isomerase"/>
    <property type="match status" value="1"/>
</dbReference>
<dbReference type="Gene3D" id="3.10.129.10">
    <property type="entry name" value="Hotdog Thioesterase"/>
    <property type="match status" value="1"/>
</dbReference>
<comment type="caution">
    <text evidence="1">The sequence shown here is derived from an EMBL/GenBank/DDBJ whole genome shotgun (WGS) entry which is preliminary data.</text>
</comment>
<sequence>MTTVRIDACFRGPPQSGNGGYVAGVVAAALGGTGCEVTLHRPPPLDRDLGLEVTGTRAALIDGDLLLASAVASNAGVEPPPPPTVETAIAAEPGYKGFSGHMFSTCFVCGPQRAHGDGLRIFAATIPGERAEACSQVGAHWRPAANFGDADGLVRNEFLWAALDCPGYFAVEHRAGPAVLGRLAADVMRRPPVDEPLVVTGWAIGHDGRKHVAGTALHDRRGALVAVARAVWVSLKR</sequence>
<name>A0A916XIS8_9HYPH</name>
<reference evidence="1" key="1">
    <citation type="journal article" date="2014" name="Int. J. Syst. Evol. Microbiol.">
        <title>Complete genome sequence of Corynebacterium casei LMG S-19264T (=DSM 44701T), isolated from a smear-ripened cheese.</title>
        <authorList>
            <consortium name="US DOE Joint Genome Institute (JGI-PGF)"/>
            <person name="Walter F."/>
            <person name="Albersmeier A."/>
            <person name="Kalinowski J."/>
            <person name="Ruckert C."/>
        </authorList>
    </citation>
    <scope>NUCLEOTIDE SEQUENCE</scope>
    <source>
        <strain evidence="1">CGMCC 1.12919</strain>
    </source>
</reference>
<dbReference type="InterPro" id="IPR029069">
    <property type="entry name" value="HotDog_dom_sf"/>
</dbReference>
<evidence type="ECO:0000313" key="2">
    <source>
        <dbReference type="Proteomes" id="UP000637002"/>
    </source>
</evidence>
<dbReference type="PROSITE" id="PS51257">
    <property type="entry name" value="PROKAR_LIPOPROTEIN"/>
    <property type="match status" value="1"/>
</dbReference>
<dbReference type="RefSeq" id="WP_188610640.1">
    <property type="nucleotide sequence ID" value="NZ_BMGG01000006.1"/>
</dbReference>
<reference evidence="1" key="2">
    <citation type="submission" date="2020-09" db="EMBL/GenBank/DDBJ databases">
        <authorList>
            <person name="Sun Q."/>
            <person name="Zhou Y."/>
        </authorList>
    </citation>
    <scope>NUCLEOTIDE SEQUENCE</scope>
    <source>
        <strain evidence="1">CGMCC 1.12919</strain>
    </source>
</reference>
<organism evidence="1 2">
    <name type="scientific">Chelatococcus reniformis</name>
    <dbReference type="NCBI Taxonomy" id="1494448"/>
    <lineage>
        <taxon>Bacteria</taxon>
        <taxon>Pseudomonadati</taxon>
        <taxon>Pseudomonadota</taxon>
        <taxon>Alphaproteobacteria</taxon>
        <taxon>Hyphomicrobiales</taxon>
        <taxon>Chelatococcaceae</taxon>
        <taxon>Chelatococcus</taxon>
    </lineage>
</organism>
<keyword evidence="2" id="KW-1185">Reference proteome</keyword>
<dbReference type="AlphaFoldDB" id="A0A916XIS8"/>
<dbReference type="Proteomes" id="UP000637002">
    <property type="component" value="Unassembled WGS sequence"/>
</dbReference>
<protein>
    <submittedName>
        <fullName evidence="1">Uncharacterized protein</fullName>
    </submittedName>
</protein>
<dbReference type="EMBL" id="BMGG01000006">
    <property type="protein sequence ID" value="GGC75095.1"/>
    <property type="molecule type" value="Genomic_DNA"/>
</dbReference>